<evidence type="ECO:0000256" key="13">
    <source>
        <dbReference type="RuleBase" id="RU361270"/>
    </source>
</evidence>
<gene>
    <name evidence="15" type="ORF">CesoFtcFv8_006963</name>
</gene>
<keyword evidence="10" id="KW-0576">Peroxisome</keyword>
<evidence type="ECO:0000256" key="9">
    <source>
        <dbReference type="ARBA" id="ARBA00022801"/>
    </source>
</evidence>
<dbReference type="Proteomes" id="UP001335648">
    <property type="component" value="Unassembled WGS sequence"/>
</dbReference>
<keyword evidence="9 13" id="KW-0378">Hydrolase</keyword>
<evidence type="ECO:0000256" key="6">
    <source>
        <dbReference type="ARBA" id="ARBA00012609"/>
    </source>
</evidence>
<dbReference type="AlphaFoldDB" id="A0AAN8CDC6"/>
<feature type="binding site" evidence="12">
    <location>
        <position position="51"/>
    </location>
    <ligand>
        <name>substrate</name>
    </ligand>
</feature>
<evidence type="ECO:0000256" key="5">
    <source>
        <dbReference type="ARBA" id="ARBA00011881"/>
    </source>
</evidence>
<dbReference type="Pfam" id="PF00576">
    <property type="entry name" value="Transthyretin"/>
    <property type="match status" value="1"/>
</dbReference>
<feature type="binding site" evidence="12">
    <location>
        <position position="115"/>
    </location>
    <ligand>
        <name>substrate</name>
    </ligand>
</feature>
<dbReference type="PANTHER" id="PTHR10395">
    <property type="entry name" value="URICASE AND TRANSTHYRETIN-RELATED"/>
    <property type="match status" value="1"/>
</dbReference>
<comment type="similarity">
    <text evidence="4 13">Belongs to the transthyretin family. 5-hydroxyisourate hydrolase subfamily.</text>
</comment>
<dbReference type="SUPFAM" id="SSF49472">
    <property type="entry name" value="Transthyretin (synonym: prealbumin)"/>
    <property type="match status" value="1"/>
</dbReference>
<comment type="pathway">
    <text evidence="11">Purine metabolism; urate degradation; (S)-allantoin from urate: step 2/3.</text>
</comment>
<organism evidence="15 16">
    <name type="scientific">Champsocephalus esox</name>
    <name type="common">pike icefish</name>
    <dbReference type="NCBI Taxonomy" id="159716"/>
    <lineage>
        <taxon>Eukaryota</taxon>
        <taxon>Metazoa</taxon>
        <taxon>Chordata</taxon>
        <taxon>Craniata</taxon>
        <taxon>Vertebrata</taxon>
        <taxon>Euteleostomi</taxon>
        <taxon>Actinopterygii</taxon>
        <taxon>Neopterygii</taxon>
        <taxon>Teleostei</taxon>
        <taxon>Neoteleostei</taxon>
        <taxon>Acanthomorphata</taxon>
        <taxon>Eupercaria</taxon>
        <taxon>Perciformes</taxon>
        <taxon>Notothenioidei</taxon>
        <taxon>Channichthyidae</taxon>
        <taxon>Champsocephalus</taxon>
    </lineage>
</organism>
<evidence type="ECO:0000256" key="1">
    <source>
        <dbReference type="ARBA" id="ARBA00001043"/>
    </source>
</evidence>
<evidence type="ECO:0000256" key="8">
    <source>
        <dbReference type="ARBA" id="ARBA00022631"/>
    </source>
</evidence>
<evidence type="ECO:0000256" key="3">
    <source>
        <dbReference type="ARBA" id="ARBA00004275"/>
    </source>
</evidence>
<feature type="domain" description="Transthyretin/hydroxyisourate hydrolase" evidence="14">
    <location>
        <begin position="3"/>
        <end position="117"/>
    </location>
</feature>
<dbReference type="Gene3D" id="2.60.40.180">
    <property type="entry name" value="Transthyretin/hydroxyisourate hydrolase domain"/>
    <property type="match status" value="1"/>
</dbReference>
<evidence type="ECO:0000256" key="11">
    <source>
        <dbReference type="ARBA" id="ARBA00060539"/>
    </source>
</evidence>
<feature type="binding site" evidence="12">
    <location>
        <position position="11"/>
    </location>
    <ligand>
        <name>substrate</name>
    </ligand>
</feature>
<comment type="catalytic activity">
    <reaction evidence="1 13">
        <text>5-hydroxyisourate + H2O = 5-hydroxy-2-oxo-4-ureido-2,5-dihydro-1H-imidazole-5-carboxylate + H(+)</text>
        <dbReference type="Rhea" id="RHEA:23736"/>
        <dbReference type="ChEBI" id="CHEBI:15377"/>
        <dbReference type="ChEBI" id="CHEBI:15378"/>
        <dbReference type="ChEBI" id="CHEBI:18072"/>
        <dbReference type="ChEBI" id="CHEBI:58639"/>
        <dbReference type="EC" id="3.5.2.17"/>
    </reaction>
</comment>
<dbReference type="GO" id="GO:0033971">
    <property type="term" value="F:hydroxyisourate hydrolase activity"/>
    <property type="evidence" value="ECO:0007669"/>
    <property type="project" value="UniProtKB-EC"/>
</dbReference>
<dbReference type="EMBL" id="JAULUE010002051">
    <property type="protein sequence ID" value="KAK5901617.1"/>
    <property type="molecule type" value="Genomic_DNA"/>
</dbReference>
<dbReference type="CDD" id="cd05822">
    <property type="entry name" value="TLP_HIUase"/>
    <property type="match status" value="1"/>
</dbReference>
<proteinExistence type="inferred from homology"/>
<evidence type="ECO:0000259" key="14">
    <source>
        <dbReference type="SMART" id="SM00095"/>
    </source>
</evidence>
<evidence type="ECO:0000256" key="7">
    <source>
        <dbReference type="ARBA" id="ARBA00017539"/>
    </source>
</evidence>
<keyword evidence="16" id="KW-1185">Reference proteome</keyword>
<dbReference type="FunFam" id="2.60.40.180:FF:000004">
    <property type="entry name" value="5-hydroxyisourate hydrolase"/>
    <property type="match status" value="1"/>
</dbReference>
<evidence type="ECO:0000256" key="10">
    <source>
        <dbReference type="ARBA" id="ARBA00023140"/>
    </source>
</evidence>
<evidence type="ECO:0000313" key="15">
    <source>
        <dbReference type="EMBL" id="KAK5901617.1"/>
    </source>
</evidence>
<dbReference type="NCBIfam" id="TIGR02962">
    <property type="entry name" value="hdxy_isourate"/>
    <property type="match status" value="1"/>
</dbReference>
<evidence type="ECO:0000313" key="16">
    <source>
        <dbReference type="Proteomes" id="UP001335648"/>
    </source>
</evidence>
<protein>
    <recommendedName>
        <fullName evidence="7 13">5-hydroxyisourate hydrolase</fullName>
        <shortName evidence="13">HIU hydrolase</shortName>
        <shortName evidence="13">HIUHase</shortName>
        <ecNumber evidence="6 13">3.5.2.17</ecNumber>
    </recommendedName>
</protein>
<name>A0AAN8CDC6_9TELE</name>
<dbReference type="GO" id="GO:0005777">
    <property type="term" value="C:peroxisome"/>
    <property type="evidence" value="ECO:0007669"/>
    <property type="project" value="UniProtKB-SubCell"/>
</dbReference>
<sequence>MMSESSPLTSHVLNTADGVPAARLPLSLHRLDPRIMTWTLLSVGTTDEDGRCAGLVSGDAFGPGMYKVRFEAGAYWESLGQSCFFPYVEVVFTISEQQQRVHLPLLLSRFSYSVYRGS</sequence>
<dbReference type="PRINTS" id="PR00189">
    <property type="entry name" value="TRNSTHYRETIN"/>
</dbReference>
<evidence type="ECO:0000256" key="2">
    <source>
        <dbReference type="ARBA" id="ARBA00002704"/>
    </source>
</evidence>
<evidence type="ECO:0000256" key="4">
    <source>
        <dbReference type="ARBA" id="ARBA00009850"/>
    </source>
</evidence>
<dbReference type="InterPro" id="IPR036817">
    <property type="entry name" value="Transthyretin/HIU_hydrolase_sf"/>
</dbReference>
<keyword evidence="8 13" id="KW-0659">Purine metabolism</keyword>
<comment type="caution">
    <text evidence="15">The sequence shown here is derived from an EMBL/GenBank/DDBJ whole genome shotgun (WGS) entry which is preliminary data.</text>
</comment>
<comment type="subunit">
    <text evidence="5 13">Homotetramer.</text>
</comment>
<dbReference type="PANTHER" id="PTHR10395:SF13">
    <property type="entry name" value="5-HYDROXYISOURATE HYDROLASE"/>
    <property type="match status" value="1"/>
</dbReference>
<accession>A0AAN8CDC6</accession>
<dbReference type="EC" id="3.5.2.17" evidence="6 13"/>
<comment type="function">
    <text evidence="2">Catalyzes the hydrolysis of 5-hydroxyisourate (HIU) to 2-oxo-4-hydroxy-4-carboxy-5-ureidoimidazoline (OHCU).</text>
</comment>
<dbReference type="GO" id="GO:0006144">
    <property type="term" value="P:purine nucleobase metabolic process"/>
    <property type="evidence" value="ECO:0007669"/>
    <property type="project" value="UniProtKB-KW"/>
</dbReference>
<evidence type="ECO:0000256" key="12">
    <source>
        <dbReference type="PIRSR" id="PIRSR600895-51"/>
    </source>
</evidence>
<dbReference type="InterPro" id="IPR014306">
    <property type="entry name" value="Hydroxyisourate_hydrolase"/>
</dbReference>
<dbReference type="InterPro" id="IPR000895">
    <property type="entry name" value="Transthyretin/HIU_hydrolase"/>
</dbReference>
<comment type="subcellular location">
    <subcellularLocation>
        <location evidence="3">Peroxisome</location>
    </subcellularLocation>
</comment>
<dbReference type="InterPro" id="IPR023416">
    <property type="entry name" value="Transthyretin/HIU_hydrolase_d"/>
</dbReference>
<dbReference type="SMART" id="SM00095">
    <property type="entry name" value="TR_THY"/>
    <property type="match status" value="1"/>
</dbReference>
<reference evidence="15 16" key="1">
    <citation type="journal article" date="2023" name="Mol. Biol. Evol.">
        <title>Genomics of Secondarily Temperate Adaptation in the Only Non-Antarctic Icefish.</title>
        <authorList>
            <person name="Rivera-Colon A.G."/>
            <person name="Rayamajhi N."/>
            <person name="Minhas B.F."/>
            <person name="Madrigal G."/>
            <person name="Bilyk K.T."/>
            <person name="Yoon V."/>
            <person name="Hune M."/>
            <person name="Gregory S."/>
            <person name="Cheng C.H.C."/>
            <person name="Catchen J.M."/>
        </authorList>
    </citation>
    <scope>NUCLEOTIDE SEQUENCE [LARGE SCALE GENOMIC DNA]</scope>
    <source>
        <strain evidence="15">JC2023a</strain>
    </source>
</reference>